<protein>
    <submittedName>
        <fullName evidence="2">Uncharacterized protein</fullName>
    </submittedName>
</protein>
<evidence type="ECO:0000313" key="2">
    <source>
        <dbReference type="EMBL" id="CEK59972.1"/>
    </source>
</evidence>
<evidence type="ECO:0000256" key="1">
    <source>
        <dbReference type="SAM" id="MobiDB-lite"/>
    </source>
</evidence>
<accession>A0A0B6YV72</accession>
<organism evidence="2">
    <name type="scientific">Arion vulgaris</name>
    <dbReference type="NCBI Taxonomy" id="1028688"/>
    <lineage>
        <taxon>Eukaryota</taxon>
        <taxon>Metazoa</taxon>
        <taxon>Spiralia</taxon>
        <taxon>Lophotrochozoa</taxon>
        <taxon>Mollusca</taxon>
        <taxon>Gastropoda</taxon>
        <taxon>Heterobranchia</taxon>
        <taxon>Euthyneura</taxon>
        <taxon>Panpulmonata</taxon>
        <taxon>Eupulmonata</taxon>
        <taxon>Stylommatophora</taxon>
        <taxon>Helicina</taxon>
        <taxon>Arionoidea</taxon>
        <taxon>Arionidae</taxon>
        <taxon>Arion</taxon>
    </lineage>
</organism>
<gene>
    <name evidence="2" type="primary">ORF38027</name>
</gene>
<sequence>MYSQKINFTHIKQGRILSTDLFSLSQQLTHFRIYRRYAEEVSTKNAGSNKKNTSHNRDEVSTQNAGNYKKRPVEK</sequence>
<reference evidence="2" key="1">
    <citation type="submission" date="2014-12" db="EMBL/GenBank/DDBJ databases">
        <title>Insight into the proteome of Arion vulgaris.</title>
        <authorList>
            <person name="Aradska J."/>
            <person name="Bulat T."/>
            <person name="Smidak R."/>
            <person name="Sarate P."/>
            <person name="Gangsoo J."/>
            <person name="Sialana F."/>
            <person name="Bilban M."/>
            <person name="Lubec G."/>
        </authorList>
    </citation>
    <scope>NUCLEOTIDE SEQUENCE</scope>
    <source>
        <tissue evidence="2">Skin</tissue>
    </source>
</reference>
<proteinExistence type="predicted"/>
<dbReference type="EMBL" id="HACG01013107">
    <property type="protein sequence ID" value="CEK59972.1"/>
    <property type="molecule type" value="Transcribed_RNA"/>
</dbReference>
<feature type="region of interest" description="Disordered" evidence="1">
    <location>
        <begin position="39"/>
        <end position="75"/>
    </location>
</feature>
<dbReference type="AlphaFoldDB" id="A0A0B6YV72"/>
<name>A0A0B6YV72_9EUPU</name>